<dbReference type="GO" id="GO:0004519">
    <property type="term" value="F:endonuclease activity"/>
    <property type="evidence" value="ECO:0007669"/>
    <property type="project" value="UniProtKB-KW"/>
</dbReference>
<organism evidence="3 4">
    <name type="scientific">Prevotella veroralis F0319</name>
    <dbReference type="NCBI Taxonomy" id="649761"/>
    <lineage>
        <taxon>Bacteria</taxon>
        <taxon>Pseudomonadati</taxon>
        <taxon>Bacteroidota</taxon>
        <taxon>Bacteroidia</taxon>
        <taxon>Bacteroidales</taxon>
        <taxon>Prevotellaceae</taxon>
        <taxon>Prevotella</taxon>
    </lineage>
</organism>
<evidence type="ECO:0000313" key="4">
    <source>
        <dbReference type="Proteomes" id="UP000003327"/>
    </source>
</evidence>
<keyword evidence="3" id="KW-0540">Nuclease</keyword>
<keyword evidence="1" id="KW-0732">Signal</keyword>
<name>C9MN05_9BACT</name>
<dbReference type="OrthoDB" id="9802724at2"/>
<dbReference type="EMBL" id="ACVA01000019">
    <property type="protein sequence ID" value="EEX19205.1"/>
    <property type="molecule type" value="Genomic_DNA"/>
</dbReference>
<dbReference type="HOGENOM" id="CLU_058239_1_0_10"/>
<dbReference type="GO" id="GO:0004527">
    <property type="term" value="F:exonuclease activity"/>
    <property type="evidence" value="ECO:0007669"/>
    <property type="project" value="UniProtKB-KW"/>
</dbReference>
<evidence type="ECO:0000313" key="3">
    <source>
        <dbReference type="EMBL" id="EEX19205.1"/>
    </source>
</evidence>
<evidence type="ECO:0000259" key="2">
    <source>
        <dbReference type="Pfam" id="PF19580"/>
    </source>
</evidence>
<dbReference type="SUPFAM" id="SSF56219">
    <property type="entry name" value="DNase I-like"/>
    <property type="match status" value="1"/>
</dbReference>
<dbReference type="PANTHER" id="PTHR42834">
    <property type="entry name" value="ENDONUCLEASE/EXONUCLEASE/PHOSPHATASE FAMILY PROTEIN (AFU_ORTHOLOGUE AFUA_3G09210)"/>
    <property type="match status" value="1"/>
</dbReference>
<feature type="chain" id="PRO_5002997771" evidence="1">
    <location>
        <begin position="20"/>
        <end position="326"/>
    </location>
</feature>
<dbReference type="eggNOG" id="COG2374">
    <property type="taxonomic scope" value="Bacteria"/>
</dbReference>
<keyword evidence="3" id="KW-0378">Hydrolase</keyword>
<comment type="caution">
    <text evidence="3">The sequence shown here is derived from an EMBL/GenBank/DDBJ whole genome shotgun (WGS) entry which is preliminary data.</text>
</comment>
<dbReference type="InterPro" id="IPR005135">
    <property type="entry name" value="Endo/exonuclease/phosphatase"/>
</dbReference>
<keyword evidence="4" id="KW-1185">Reference proteome</keyword>
<protein>
    <submittedName>
        <fullName evidence="3">Endonuclease/exonuclease/phosphatase family protein</fullName>
    </submittedName>
</protein>
<feature type="signal peptide" evidence="1">
    <location>
        <begin position="1"/>
        <end position="19"/>
    </location>
</feature>
<gene>
    <name evidence="3" type="ORF">HMPREF0973_00990</name>
</gene>
<dbReference type="PANTHER" id="PTHR42834:SF1">
    <property type="entry name" value="ENDONUCLEASE_EXONUCLEASE_PHOSPHATASE FAMILY PROTEIN (AFU_ORTHOLOGUE AFUA_3G09210)"/>
    <property type="match status" value="1"/>
</dbReference>
<dbReference type="Pfam" id="PF19580">
    <property type="entry name" value="Exo_endo_phos_3"/>
    <property type="match status" value="1"/>
</dbReference>
<evidence type="ECO:0000256" key="1">
    <source>
        <dbReference type="SAM" id="SignalP"/>
    </source>
</evidence>
<dbReference type="AlphaFoldDB" id="C9MN05"/>
<dbReference type="STRING" id="649761.HMPREF0973_00990"/>
<keyword evidence="3" id="KW-0255">Endonuclease</keyword>
<dbReference type="Gene3D" id="3.60.10.10">
    <property type="entry name" value="Endonuclease/exonuclease/phosphatase"/>
    <property type="match status" value="1"/>
</dbReference>
<sequence length="326" mass="37368">MLRLFLTFLLGVIPLYSEAQSRFTIVELNTENLFDARHDTLKNDYEFLPNSPRHWTRAKYWKKLNRTGQTIIACGEDSCGWRLPDLVGLCEVENDSVLFDLTKRSLLRKARYEYVMTSSNDMRGIDVALLYSPFSFRLLKTDTIRVSLIANMQPTRDILYVKGAIINGDTLHVLLLHAPSRRGGEMQSQPFRKHVMMQVSNVVDSIQRRHSDAKVIVMGDFNDYADSPSLKPLYKRNLLNVSAQAKGKNGAKGTYRYHGEWGSLDQILISENLRSYVLSCHINDAPFLLEEDIKYGGVKPRRDYNGMRYNNGFSDHLPLVLQMAIP</sequence>
<accession>C9MN05</accession>
<feature type="domain" description="Endonuclease/exonuclease/phosphatase" evidence="2">
    <location>
        <begin position="25"/>
        <end position="324"/>
    </location>
</feature>
<dbReference type="InterPro" id="IPR036691">
    <property type="entry name" value="Endo/exonu/phosph_ase_sf"/>
</dbReference>
<keyword evidence="3" id="KW-0269">Exonuclease</keyword>
<reference evidence="3 4" key="1">
    <citation type="submission" date="2009-09" db="EMBL/GenBank/DDBJ databases">
        <authorList>
            <person name="Weinstock G."/>
            <person name="Sodergren E."/>
            <person name="Clifton S."/>
            <person name="Fulton L."/>
            <person name="Fulton B."/>
            <person name="Courtney L."/>
            <person name="Fronick C."/>
            <person name="Harrison M."/>
            <person name="Strong C."/>
            <person name="Farmer C."/>
            <person name="Delahaunty K."/>
            <person name="Markovic C."/>
            <person name="Hall O."/>
            <person name="Minx P."/>
            <person name="Tomlinson C."/>
            <person name="Mitreva M."/>
            <person name="Nelson J."/>
            <person name="Hou S."/>
            <person name="Wollam A."/>
            <person name="Pepin K.H."/>
            <person name="Johnson M."/>
            <person name="Bhonagiri V."/>
            <person name="Nash W.E."/>
            <person name="Warren W."/>
            <person name="Chinwalla A."/>
            <person name="Mardis E.R."/>
            <person name="Wilson R.K."/>
        </authorList>
    </citation>
    <scope>NUCLEOTIDE SEQUENCE [LARGE SCALE GENOMIC DNA]</scope>
    <source>
        <strain evidence="3 4">F0319</strain>
    </source>
</reference>
<dbReference type="RefSeq" id="WP_004382627.1">
    <property type="nucleotide sequence ID" value="NZ_GG698712.1"/>
</dbReference>
<dbReference type="Proteomes" id="UP000003327">
    <property type="component" value="Unassembled WGS sequence"/>
</dbReference>
<proteinExistence type="predicted"/>